<evidence type="ECO:0000259" key="9">
    <source>
        <dbReference type="Pfam" id="PF01979"/>
    </source>
</evidence>
<proteinExistence type="inferred from homology"/>
<dbReference type="EC" id="3.5.4.3" evidence="3 7"/>
<evidence type="ECO:0000256" key="7">
    <source>
        <dbReference type="NCBIfam" id="TIGR02967"/>
    </source>
</evidence>
<dbReference type="Proteomes" id="UP001204320">
    <property type="component" value="Unassembled WGS sequence"/>
</dbReference>
<comment type="function">
    <text evidence="8">Catalyzes the hydrolytic deamination of guanine, producing xanthine and ammonia.</text>
</comment>
<evidence type="ECO:0000256" key="3">
    <source>
        <dbReference type="ARBA" id="ARBA00012781"/>
    </source>
</evidence>
<evidence type="ECO:0000313" key="10">
    <source>
        <dbReference type="EMBL" id="MCR9035662.1"/>
    </source>
</evidence>
<dbReference type="InterPro" id="IPR051607">
    <property type="entry name" value="Metallo-dep_hydrolases"/>
</dbReference>
<evidence type="ECO:0000313" key="11">
    <source>
        <dbReference type="Proteomes" id="UP001204320"/>
    </source>
</evidence>
<dbReference type="PANTHER" id="PTHR11271:SF6">
    <property type="entry name" value="GUANINE DEAMINASE"/>
    <property type="match status" value="1"/>
</dbReference>
<evidence type="ECO:0000256" key="8">
    <source>
        <dbReference type="RuleBase" id="RU366009"/>
    </source>
</evidence>
<dbReference type="Gene3D" id="2.30.40.10">
    <property type="entry name" value="Urease, subunit C, domain 1"/>
    <property type="match status" value="1"/>
</dbReference>
<dbReference type="Gene3D" id="3.20.20.140">
    <property type="entry name" value="Metal-dependent hydrolases"/>
    <property type="match status" value="1"/>
</dbReference>
<dbReference type="NCBIfam" id="TIGR02967">
    <property type="entry name" value="guan_deamin"/>
    <property type="match status" value="1"/>
</dbReference>
<protein>
    <recommendedName>
        <fullName evidence="3 7">Guanine deaminase</fullName>
        <shortName evidence="8">Guanase</shortName>
        <ecNumber evidence="3 7">3.5.4.3</ecNumber>
    </recommendedName>
    <alternativeName>
        <fullName evidence="8">Guanine aminohydrolase</fullName>
    </alternativeName>
</protein>
<comment type="pathway">
    <text evidence="1 8">Purine metabolism; guanine degradation; xanthine from guanine: step 1/1.</text>
</comment>
<comment type="caution">
    <text evidence="10">The sequence shown here is derived from an EMBL/GenBank/DDBJ whole genome shotgun (WGS) entry which is preliminary data.</text>
</comment>
<keyword evidence="11" id="KW-1185">Reference proteome</keyword>
<evidence type="ECO:0000256" key="2">
    <source>
        <dbReference type="ARBA" id="ARBA00006745"/>
    </source>
</evidence>
<dbReference type="SUPFAM" id="SSF51556">
    <property type="entry name" value="Metallo-dependent hydrolases"/>
    <property type="match status" value="1"/>
</dbReference>
<feature type="domain" description="Amidohydrolase-related" evidence="9">
    <location>
        <begin position="72"/>
        <end position="452"/>
    </location>
</feature>
<comment type="cofactor">
    <cofactor evidence="8">
        <name>Zn(2+)</name>
        <dbReference type="ChEBI" id="CHEBI:29105"/>
    </cofactor>
    <text evidence="8">Binds 1 zinc ion per subunit.</text>
</comment>
<keyword evidence="5 8" id="KW-0378">Hydrolase</keyword>
<dbReference type="InterPro" id="IPR006680">
    <property type="entry name" value="Amidohydro-rel"/>
</dbReference>
<sequence>MAADVRQAFLGSFFHTPTYGSFEYLEDALIEVDAGGVIARVVREDDPRHDELVRAYHDSGVLVELGQGRYGLPGFVDLHVHACQWPQAGIALDEPLDRWLLERTFPLESKFADVEFARTVYGDLVRQLLARGTTTVVYFGSAHLDATVELARACVDAGQRGLVGKTVMDDPTANPDYYRDASPRKAVEETAQLIREVEAMRPDAPQGVWPVITPRFIPSCTDEVLRGLGNLAAEHDAYVQSHCNEGQWEHDTVLARFGKEDPYALRDFGLLREHSIMAHCTFLTPDEGALFAQVGAGIAHCPISNAYFASSVLPVKRLREQGVRIGLGTDISGGFSPNMYDDIRQAVMASRMLETGVDAQRPEPERGSGDARISVVEALYLATAGGAEALGLPVGTFEPGRAFDLQVVDTCLPYADLTGFGVFDAPEDRLARILYLSTPENIRQVYVQGRRVIEK</sequence>
<comment type="similarity">
    <text evidence="2 8">Belongs to the metallo-dependent hydrolases superfamily. ATZ/TRZ family.</text>
</comment>
<keyword evidence="4 8" id="KW-0479">Metal-binding</keyword>
<evidence type="ECO:0000256" key="5">
    <source>
        <dbReference type="ARBA" id="ARBA00022801"/>
    </source>
</evidence>
<organism evidence="10 11">
    <name type="scientific">Tractidigestivibacter montrealensis</name>
    <dbReference type="NCBI Taxonomy" id="2972466"/>
    <lineage>
        <taxon>Bacteria</taxon>
        <taxon>Bacillati</taxon>
        <taxon>Actinomycetota</taxon>
        <taxon>Coriobacteriia</taxon>
        <taxon>Coriobacteriales</taxon>
        <taxon>Atopobiaceae</taxon>
        <taxon>Tractidigestivibacter</taxon>
    </lineage>
</organism>
<keyword evidence="6 8" id="KW-0862">Zinc</keyword>
<reference evidence="10 11" key="1">
    <citation type="submission" date="2022-08" db="EMBL/GenBank/DDBJ databases">
        <title>Tractidigestivibacter montrealensis type strain KD21.</title>
        <authorList>
            <person name="Diop K."/>
            <person name="Richard C."/>
            <person name="Routy B."/>
        </authorList>
    </citation>
    <scope>NUCLEOTIDE SEQUENCE [LARGE SCALE GENOMIC DNA]</scope>
    <source>
        <strain evidence="10 11">KD21</strain>
    </source>
</reference>
<comment type="catalytic activity">
    <reaction evidence="8">
        <text>guanine + H2O + H(+) = xanthine + NH4(+)</text>
        <dbReference type="Rhea" id="RHEA:14665"/>
        <dbReference type="ChEBI" id="CHEBI:15377"/>
        <dbReference type="ChEBI" id="CHEBI:15378"/>
        <dbReference type="ChEBI" id="CHEBI:16235"/>
        <dbReference type="ChEBI" id="CHEBI:17712"/>
        <dbReference type="ChEBI" id="CHEBI:28938"/>
        <dbReference type="EC" id="3.5.4.3"/>
    </reaction>
</comment>
<dbReference type="GO" id="GO:0008892">
    <property type="term" value="F:guanine deaminase activity"/>
    <property type="evidence" value="ECO:0007669"/>
    <property type="project" value="UniProtKB-EC"/>
</dbReference>
<dbReference type="EMBL" id="JANSKA010000001">
    <property type="protein sequence ID" value="MCR9035662.1"/>
    <property type="molecule type" value="Genomic_DNA"/>
</dbReference>
<name>A0ABT1Z626_9ACTN</name>
<dbReference type="InterPro" id="IPR032466">
    <property type="entry name" value="Metal_Hydrolase"/>
</dbReference>
<evidence type="ECO:0000256" key="6">
    <source>
        <dbReference type="ARBA" id="ARBA00022833"/>
    </source>
</evidence>
<evidence type="ECO:0000256" key="4">
    <source>
        <dbReference type="ARBA" id="ARBA00022723"/>
    </source>
</evidence>
<evidence type="ECO:0000256" key="1">
    <source>
        <dbReference type="ARBA" id="ARBA00004984"/>
    </source>
</evidence>
<dbReference type="InterPro" id="IPR014311">
    <property type="entry name" value="Guanine_deaminase"/>
</dbReference>
<dbReference type="InterPro" id="IPR011059">
    <property type="entry name" value="Metal-dep_hydrolase_composite"/>
</dbReference>
<dbReference type="Pfam" id="PF01979">
    <property type="entry name" value="Amidohydro_1"/>
    <property type="match status" value="1"/>
</dbReference>
<dbReference type="PANTHER" id="PTHR11271">
    <property type="entry name" value="GUANINE DEAMINASE"/>
    <property type="match status" value="1"/>
</dbReference>
<accession>A0ABT1Z626</accession>
<gene>
    <name evidence="10" type="primary">guaD</name>
    <name evidence="10" type="ORF">NVS32_01625</name>
</gene>
<dbReference type="RefSeq" id="WP_258498441.1">
    <property type="nucleotide sequence ID" value="NZ_JANSKA010000001.1"/>
</dbReference>